<protein>
    <submittedName>
        <fullName evidence="1">Uncharacterized protein</fullName>
    </submittedName>
</protein>
<organism evidence="1">
    <name type="scientific">Ovis aries</name>
    <name type="common">Sheep</name>
    <dbReference type="NCBI Taxonomy" id="9940"/>
    <lineage>
        <taxon>Eukaryota</taxon>
        <taxon>Metazoa</taxon>
        <taxon>Chordata</taxon>
        <taxon>Craniata</taxon>
        <taxon>Vertebrata</taxon>
        <taxon>Euteleostomi</taxon>
        <taxon>Mammalia</taxon>
        <taxon>Eutheria</taxon>
        <taxon>Laurasiatheria</taxon>
        <taxon>Artiodactyla</taxon>
        <taxon>Ruminantia</taxon>
        <taxon>Pecora</taxon>
        <taxon>Bovidae</taxon>
        <taxon>Caprinae</taxon>
        <taxon>Ovis</taxon>
    </lineage>
</organism>
<gene>
    <name evidence="1" type="primary">C12H1orf202</name>
</gene>
<reference evidence="1" key="1">
    <citation type="submission" date="2020-11" db="EMBL/GenBank/DDBJ databases">
        <authorList>
            <person name="Davenport K.M."/>
            <person name="Bickhart D.M."/>
            <person name="Smith T.P.L."/>
            <person name="Murdoch B.M."/>
            <person name="Rosen B.D."/>
        </authorList>
    </citation>
    <scope>NUCLEOTIDE SEQUENCE [LARGE SCALE GENOMIC DNA]</scope>
    <source>
        <strain evidence="1">OAR_USU_Benz2616</strain>
    </source>
</reference>
<evidence type="ECO:0000313" key="1">
    <source>
        <dbReference type="Ensembl" id="ENSOARP00020038619.1"/>
    </source>
</evidence>
<name>A0AC11D1G9_SHEEP</name>
<proteinExistence type="predicted"/>
<accession>A0AC11D1G9</accession>
<reference evidence="1" key="2">
    <citation type="submission" date="2025-08" db="UniProtKB">
        <authorList>
            <consortium name="Ensembl"/>
        </authorList>
    </citation>
    <scope>IDENTIFICATION</scope>
</reference>
<reference evidence="1" key="3">
    <citation type="submission" date="2025-09" db="UniProtKB">
        <authorList>
            <consortium name="Ensembl"/>
        </authorList>
    </citation>
    <scope>IDENTIFICATION</scope>
</reference>
<dbReference type="Ensembl" id="ENSOART00020055125.1">
    <property type="protein sequence ID" value="ENSOARP00020038619.1"/>
    <property type="gene ID" value="ENSOARG00020039311.1"/>
</dbReference>
<sequence>MADARPSCTRRGGVRHGLLKRVAPLKRDGPRRTEPEAAGRRAAGDRGSCSGCWCWRRLFRRDAASGPRRKKARYEAKPGPAAQERGRWGPASLRKLLQRLVAWRRHYLRAKVVVLEAGDPAAGAGPRAGPRLGRGRLEPCPASCIQSFHFV</sequence>